<keyword evidence="1" id="KW-0812">Transmembrane</keyword>
<feature type="non-terminal residue" evidence="2">
    <location>
        <position position="186"/>
    </location>
</feature>
<accession>A0A383F546</accession>
<gene>
    <name evidence="2" type="ORF">METZ01_LOCUS517080</name>
</gene>
<feature type="transmembrane region" description="Helical" evidence="1">
    <location>
        <begin position="45"/>
        <end position="63"/>
    </location>
</feature>
<dbReference type="EMBL" id="UINC01231619">
    <property type="protein sequence ID" value="SVE64226.1"/>
    <property type="molecule type" value="Genomic_DNA"/>
</dbReference>
<evidence type="ECO:0008006" key="3">
    <source>
        <dbReference type="Google" id="ProtNLM"/>
    </source>
</evidence>
<sequence>MEMAHWNNSIALDAQLNGKKMNKTTTPQNNYFVLFTRYIKSNYKIISGALIVIFILFISYQYYSYISIQNIHKNSITYFDAKDLESNHDFYTLMEKLYSNKDFYSVVSTLEIININIENNNFSLAEKLYLKLLNDKNLQPVYIAAIASHASYTFLNVQFDNSNMNLISNINNFINYINDSLNSYKG</sequence>
<keyword evidence="1" id="KW-1133">Transmembrane helix</keyword>
<dbReference type="AlphaFoldDB" id="A0A383F546"/>
<evidence type="ECO:0000313" key="2">
    <source>
        <dbReference type="EMBL" id="SVE64226.1"/>
    </source>
</evidence>
<keyword evidence="1" id="KW-0472">Membrane</keyword>
<protein>
    <recommendedName>
        <fullName evidence="3">Tetratricopeptide repeat-like domain-containing protein</fullName>
    </recommendedName>
</protein>
<evidence type="ECO:0000256" key="1">
    <source>
        <dbReference type="SAM" id="Phobius"/>
    </source>
</evidence>
<organism evidence="2">
    <name type="scientific">marine metagenome</name>
    <dbReference type="NCBI Taxonomy" id="408172"/>
    <lineage>
        <taxon>unclassified sequences</taxon>
        <taxon>metagenomes</taxon>
        <taxon>ecological metagenomes</taxon>
    </lineage>
</organism>
<reference evidence="2" key="1">
    <citation type="submission" date="2018-05" db="EMBL/GenBank/DDBJ databases">
        <authorList>
            <person name="Lanie J.A."/>
            <person name="Ng W.-L."/>
            <person name="Kazmierczak K.M."/>
            <person name="Andrzejewski T.M."/>
            <person name="Davidsen T.M."/>
            <person name="Wayne K.J."/>
            <person name="Tettelin H."/>
            <person name="Glass J.I."/>
            <person name="Rusch D."/>
            <person name="Podicherti R."/>
            <person name="Tsui H.-C.T."/>
            <person name="Winkler M.E."/>
        </authorList>
    </citation>
    <scope>NUCLEOTIDE SEQUENCE</scope>
</reference>
<name>A0A383F546_9ZZZZ</name>
<proteinExistence type="predicted"/>